<dbReference type="Proteomes" id="UP001200642">
    <property type="component" value="Unassembled WGS sequence"/>
</dbReference>
<name>A0AAE3EWJ1_9FLAO</name>
<accession>A0AAE3EWJ1</accession>
<evidence type="ECO:0000259" key="2">
    <source>
        <dbReference type="Pfam" id="PF04892"/>
    </source>
</evidence>
<gene>
    <name evidence="3" type="ORF">K8352_11815</name>
</gene>
<keyword evidence="4" id="KW-1185">Reference proteome</keyword>
<feature type="transmembrane region" description="Helical" evidence="1">
    <location>
        <begin position="72"/>
        <end position="93"/>
    </location>
</feature>
<dbReference type="PANTHER" id="PTHR28008:SF1">
    <property type="entry name" value="DOMAIN PROTEIN, PUTATIVE (AFU_ORTHOLOGUE AFUA_3G10980)-RELATED"/>
    <property type="match status" value="1"/>
</dbReference>
<dbReference type="AlphaFoldDB" id="A0AAE3EWJ1"/>
<dbReference type="NCBIfam" id="NF037970">
    <property type="entry name" value="vanZ_1"/>
    <property type="match status" value="1"/>
</dbReference>
<dbReference type="InterPro" id="IPR006976">
    <property type="entry name" value="VanZ-like"/>
</dbReference>
<reference evidence="3" key="1">
    <citation type="submission" date="2023-02" db="EMBL/GenBank/DDBJ databases">
        <title>Genome of Flavobacteriaceae gen. nov. sp. strain F89.</title>
        <authorList>
            <person name="Wang Y."/>
        </authorList>
    </citation>
    <scope>NUCLEOTIDE SEQUENCE</scope>
    <source>
        <strain evidence="3">F89</strain>
    </source>
</reference>
<organism evidence="3 4">
    <name type="scientific">Cerina litoralis</name>
    <dbReference type="NCBI Taxonomy" id="2874477"/>
    <lineage>
        <taxon>Bacteria</taxon>
        <taxon>Pseudomonadati</taxon>
        <taxon>Bacteroidota</taxon>
        <taxon>Flavobacteriia</taxon>
        <taxon>Flavobacteriales</taxon>
        <taxon>Flavobacteriaceae</taxon>
        <taxon>Cerina</taxon>
    </lineage>
</organism>
<evidence type="ECO:0000256" key="1">
    <source>
        <dbReference type="SAM" id="Phobius"/>
    </source>
</evidence>
<feature type="transmembrane region" description="Helical" evidence="1">
    <location>
        <begin position="105"/>
        <end position="123"/>
    </location>
</feature>
<proteinExistence type="predicted"/>
<feature type="domain" description="VanZ-like" evidence="2">
    <location>
        <begin position="33"/>
        <end position="119"/>
    </location>
</feature>
<keyword evidence="1" id="KW-0472">Membrane</keyword>
<feature type="transmembrane region" description="Helical" evidence="1">
    <location>
        <begin position="43"/>
        <end position="60"/>
    </location>
</feature>
<sequence>MLRKNFFKIAFVLWMALVTVLCLISFSDDEFEVIEFSHLDKVVHFTFYFVASILGALAIREVKHGTISFKRAAVIIFVSVALYGIVIEVLQYSFTTDRSGDVFDAITNAIGALAGICSLKYVFSRKSQLKWEN</sequence>
<keyword evidence="1" id="KW-1133">Transmembrane helix</keyword>
<protein>
    <submittedName>
        <fullName evidence="3">VanZ family protein</fullName>
    </submittedName>
</protein>
<dbReference type="Pfam" id="PF04892">
    <property type="entry name" value="VanZ"/>
    <property type="match status" value="1"/>
</dbReference>
<dbReference type="PANTHER" id="PTHR28008">
    <property type="entry name" value="DOMAIN PROTEIN, PUTATIVE (AFU_ORTHOLOGUE AFUA_3G10980)-RELATED"/>
    <property type="match status" value="1"/>
</dbReference>
<dbReference type="EMBL" id="JAIRBC010000016">
    <property type="protein sequence ID" value="MCG2461439.1"/>
    <property type="molecule type" value="Genomic_DNA"/>
</dbReference>
<evidence type="ECO:0000313" key="4">
    <source>
        <dbReference type="Proteomes" id="UP001200642"/>
    </source>
</evidence>
<dbReference type="RefSeq" id="WP_317902584.1">
    <property type="nucleotide sequence ID" value="NZ_JAIRBC010000016.1"/>
</dbReference>
<keyword evidence="1" id="KW-0812">Transmembrane</keyword>
<evidence type="ECO:0000313" key="3">
    <source>
        <dbReference type="EMBL" id="MCG2461439.1"/>
    </source>
</evidence>
<comment type="caution">
    <text evidence="3">The sequence shown here is derived from an EMBL/GenBank/DDBJ whole genome shotgun (WGS) entry which is preliminary data.</text>
</comment>